<dbReference type="EC" id="3.2.1.3" evidence="3"/>
<dbReference type="Pfam" id="PF00723">
    <property type="entry name" value="Glyco_hydro_15"/>
    <property type="match status" value="1"/>
</dbReference>
<dbReference type="EMBL" id="WHVB01000014">
    <property type="protein sequence ID" value="KAF8476618.1"/>
    <property type="molecule type" value="Genomic_DNA"/>
</dbReference>
<evidence type="ECO:0000259" key="12">
    <source>
        <dbReference type="Pfam" id="PF00723"/>
    </source>
</evidence>
<comment type="catalytic activity">
    <reaction evidence="1">
        <text>Hydrolysis of terminal (1-&gt;4)-linked alpha-D-glucose residues successively from non-reducing ends of the chains with release of beta-D-glucose.</text>
        <dbReference type="EC" id="3.2.1.3"/>
    </reaction>
</comment>
<evidence type="ECO:0000256" key="8">
    <source>
        <dbReference type="ARBA" id="ARBA00023295"/>
    </source>
</evidence>
<keyword evidence="8" id="KW-0326">Glycosidase</keyword>
<name>A0A9P5T5Z2_9AGAM</name>
<organism evidence="13 14">
    <name type="scientific">Russula ochroleuca</name>
    <dbReference type="NCBI Taxonomy" id="152965"/>
    <lineage>
        <taxon>Eukaryota</taxon>
        <taxon>Fungi</taxon>
        <taxon>Dikarya</taxon>
        <taxon>Basidiomycota</taxon>
        <taxon>Agaricomycotina</taxon>
        <taxon>Agaricomycetes</taxon>
        <taxon>Russulales</taxon>
        <taxon>Russulaceae</taxon>
        <taxon>Russula</taxon>
    </lineage>
</organism>
<dbReference type="PANTHER" id="PTHR31616:SF12">
    <property type="entry name" value="GLUCOAMYLASE"/>
    <property type="match status" value="1"/>
</dbReference>
<dbReference type="OrthoDB" id="6123450at2759"/>
<dbReference type="FunFam" id="1.50.10.10:FF:000018">
    <property type="entry name" value="Glucoamylase"/>
    <property type="match status" value="1"/>
</dbReference>
<evidence type="ECO:0000256" key="4">
    <source>
        <dbReference type="ARBA" id="ARBA00022729"/>
    </source>
</evidence>
<keyword evidence="4" id="KW-0732">Signal</keyword>
<keyword evidence="9" id="KW-0624">Polysaccharide degradation</keyword>
<dbReference type="InterPro" id="IPR008928">
    <property type="entry name" value="6-hairpin_glycosidase_sf"/>
</dbReference>
<dbReference type="GO" id="GO:0000272">
    <property type="term" value="P:polysaccharide catabolic process"/>
    <property type="evidence" value="ECO:0007669"/>
    <property type="project" value="UniProtKB-KW"/>
</dbReference>
<sequence length="477" mass="51599">MKLATVLHSLGLTGSVLDFSKTIISVDTYIAKETPVAKSRLLANIGPDGDKSHGALAGIVIASPSTKNPDYLYTWTRDSALVFKLLIEDFVSGDDPSLRGLIDAYISVEATIQQTPNPSGPAGKGGLGEPKFNIDGSAFTDPWGRPQRDGPALRATAMMQYAEWLLKTGNSSYVKRSLWPIIQLDLDYVATSWRQPTFDLWEEINSESFFTAVVQHRSLREGSSLAVKLQQHAESLKYNAQADGVLCFMQSFWNPDRAYMRANTGGGRSGLDSNTVLASIHTFDPSAGCDTATFQPCSDRALSNLKKYVDSFRRVYALNKGVRTPDPVATGRYPEDVYFGGNPWYLATLAVAEQLYDALLTWHTLRAITVTPISQHFFTQFAPGISPGTYRADSNSTSSTYSHLSAAIRAHADGFLAVVARHTPPDGGLAEQFDKASGAPASAVDLTWSYAAALTAFRARKGGSSGAWGAKGLDVVC</sequence>
<dbReference type="AlphaFoldDB" id="A0A9P5T5Z2"/>
<evidence type="ECO:0000313" key="13">
    <source>
        <dbReference type="EMBL" id="KAF8476618.1"/>
    </source>
</evidence>
<dbReference type="Gene3D" id="1.50.10.10">
    <property type="match status" value="1"/>
</dbReference>
<dbReference type="PRINTS" id="PR00736">
    <property type="entry name" value="GLHYDRLASE15"/>
</dbReference>
<evidence type="ECO:0000256" key="7">
    <source>
        <dbReference type="ARBA" id="ARBA00023277"/>
    </source>
</evidence>
<feature type="domain" description="GH15-like" evidence="12">
    <location>
        <begin position="36"/>
        <end position="457"/>
    </location>
</feature>
<protein>
    <recommendedName>
        <fullName evidence="3">glucan 1,4-alpha-glucosidase</fullName>
        <ecNumber evidence="3">3.2.1.3</ecNumber>
    </recommendedName>
    <alternativeName>
        <fullName evidence="11">1,4-alpha-D-glucan glucohydrolase</fullName>
    </alternativeName>
    <alternativeName>
        <fullName evidence="10">Glucan 1,4-alpha-glucosidase</fullName>
    </alternativeName>
</protein>
<reference evidence="13" key="1">
    <citation type="submission" date="2019-10" db="EMBL/GenBank/DDBJ databases">
        <authorList>
            <consortium name="DOE Joint Genome Institute"/>
            <person name="Kuo A."/>
            <person name="Miyauchi S."/>
            <person name="Kiss E."/>
            <person name="Drula E."/>
            <person name="Kohler A."/>
            <person name="Sanchez-Garcia M."/>
            <person name="Andreopoulos B."/>
            <person name="Barry K.W."/>
            <person name="Bonito G."/>
            <person name="Buee M."/>
            <person name="Carver A."/>
            <person name="Chen C."/>
            <person name="Cichocki N."/>
            <person name="Clum A."/>
            <person name="Culley D."/>
            <person name="Crous P.W."/>
            <person name="Fauchery L."/>
            <person name="Girlanda M."/>
            <person name="Hayes R."/>
            <person name="Keri Z."/>
            <person name="LaButti K."/>
            <person name="Lipzen A."/>
            <person name="Lombard V."/>
            <person name="Magnuson J."/>
            <person name="Maillard F."/>
            <person name="Morin E."/>
            <person name="Murat C."/>
            <person name="Nolan M."/>
            <person name="Ohm R."/>
            <person name="Pangilinan J."/>
            <person name="Pereira M."/>
            <person name="Perotto S."/>
            <person name="Peter M."/>
            <person name="Riley R."/>
            <person name="Sitrit Y."/>
            <person name="Stielow B."/>
            <person name="Szollosi G."/>
            <person name="Zifcakova L."/>
            <person name="Stursova M."/>
            <person name="Spatafora J.W."/>
            <person name="Tedersoo L."/>
            <person name="Vaario L.-M."/>
            <person name="Yamada A."/>
            <person name="Yan M."/>
            <person name="Wang P."/>
            <person name="Xu J."/>
            <person name="Bruns T."/>
            <person name="Baldrian P."/>
            <person name="Vilgalys R."/>
            <person name="Henrissat B."/>
            <person name="Grigoriev I.V."/>
            <person name="Hibbett D."/>
            <person name="Nagy L.G."/>
            <person name="Martin F.M."/>
        </authorList>
    </citation>
    <scope>NUCLEOTIDE SEQUENCE</scope>
    <source>
        <strain evidence="13">Prilba</strain>
    </source>
</reference>
<dbReference type="InterPro" id="IPR000165">
    <property type="entry name" value="Glucoamylase"/>
</dbReference>
<dbReference type="InterPro" id="IPR011613">
    <property type="entry name" value="GH15-like"/>
</dbReference>
<comment type="similarity">
    <text evidence="2">Belongs to the glycosyl hydrolase 15 family.</text>
</comment>
<reference evidence="13" key="2">
    <citation type="journal article" date="2020" name="Nat. Commun.">
        <title>Large-scale genome sequencing of mycorrhizal fungi provides insights into the early evolution of symbiotic traits.</title>
        <authorList>
            <person name="Miyauchi S."/>
            <person name="Kiss E."/>
            <person name="Kuo A."/>
            <person name="Drula E."/>
            <person name="Kohler A."/>
            <person name="Sanchez-Garcia M."/>
            <person name="Morin E."/>
            <person name="Andreopoulos B."/>
            <person name="Barry K.W."/>
            <person name="Bonito G."/>
            <person name="Buee M."/>
            <person name="Carver A."/>
            <person name="Chen C."/>
            <person name="Cichocki N."/>
            <person name="Clum A."/>
            <person name="Culley D."/>
            <person name="Crous P.W."/>
            <person name="Fauchery L."/>
            <person name="Girlanda M."/>
            <person name="Hayes R.D."/>
            <person name="Keri Z."/>
            <person name="LaButti K."/>
            <person name="Lipzen A."/>
            <person name="Lombard V."/>
            <person name="Magnuson J."/>
            <person name="Maillard F."/>
            <person name="Murat C."/>
            <person name="Nolan M."/>
            <person name="Ohm R.A."/>
            <person name="Pangilinan J."/>
            <person name="Pereira M.F."/>
            <person name="Perotto S."/>
            <person name="Peter M."/>
            <person name="Pfister S."/>
            <person name="Riley R."/>
            <person name="Sitrit Y."/>
            <person name="Stielow J.B."/>
            <person name="Szollosi G."/>
            <person name="Zifcakova L."/>
            <person name="Stursova M."/>
            <person name="Spatafora J.W."/>
            <person name="Tedersoo L."/>
            <person name="Vaario L.M."/>
            <person name="Yamada A."/>
            <person name="Yan M."/>
            <person name="Wang P."/>
            <person name="Xu J."/>
            <person name="Bruns T."/>
            <person name="Baldrian P."/>
            <person name="Vilgalys R."/>
            <person name="Dunand C."/>
            <person name="Henrissat B."/>
            <person name="Grigoriev I.V."/>
            <person name="Hibbett D."/>
            <person name="Nagy L.G."/>
            <person name="Martin F.M."/>
        </authorList>
    </citation>
    <scope>NUCLEOTIDE SEQUENCE</scope>
    <source>
        <strain evidence="13">Prilba</strain>
    </source>
</reference>
<evidence type="ECO:0000256" key="2">
    <source>
        <dbReference type="ARBA" id="ARBA00006188"/>
    </source>
</evidence>
<proteinExistence type="inferred from homology"/>
<keyword evidence="14" id="KW-1185">Reference proteome</keyword>
<keyword evidence="7" id="KW-0119">Carbohydrate metabolism</keyword>
<evidence type="ECO:0000256" key="1">
    <source>
        <dbReference type="ARBA" id="ARBA00001863"/>
    </source>
</evidence>
<dbReference type="SUPFAM" id="SSF48208">
    <property type="entry name" value="Six-hairpin glycosidases"/>
    <property type="match status" value="1"/>
</dbReference>
<gene>
    <name evidence="13" type="ORF">DFH94DRAFT_694746</name>
</gene>
<evidence type="ECO:0000256" key="3">
    <source>
        <dbReference type="ARBA" id="ARBA00012593"/>
    </source>
</evidence>
<evidence type="ECO:0000256" key="10">
    <source>
        <dbReference type="ARBA" id="ARBA00033442"/>
    </source>
</evidence>
<dbReference type="GO" id="GO:0004339">
    <property type="term" value="F:glucan 1,4-alpha-glucosidase activity"/>
    <property type="evidence" value="ECO:0007669"/>
    <property type="project" value="UniProtKB-EC"/>
</dbReference>
<accession>A0A9P5T5Z2</accession>
<evidence type="ECO:0000256" key="6">
    <source>
        <dbReference type="ARBA" id="ARBA00023180"/>
    </source>
</evidence>
<evidence type="ECO:0000256" key="11">
    <source>
        <dbReference type="ARBA" id="ARBA00033473"/>
    </source>
</evidence>
<evidence type="ECO:0000313" key="14">
    <source>
        <dbReference type="Proteomes" id="UP000759537"/>
    </source>
</evidence>
<dbReference type="PANTHER" id="PTHR31616">
    <property type="entry name" value="TREHALASE"/>
    <property type="match status" value="1"/>
</dbReference>
<evidence type="ECO:0000256" key="5">
    <source>
        <dbReference type="ARBA" id="ARBA00022801"/>
    </source>
</evidence>
<comment type="caution">
    <text evidence="13">The sequence shown here is derived from an EMBL/GenBank/DDBJ whole genome shotgun (WGS) entry which is preliminary data.</text>
</comment>
<keyword evidence="5" id="KW-0378">Hydrolase</keyword>
<keyword evidence="6" id="KW-0325">Glycoprotein</keyword>
<dbReference type="GO" id="GO:0000324">
    <property type="term" value="C:fungal-type vacuole"/>
    <property type="evidence" value="ECO:0007669"/>
    <property type="project" value="TreeGrafter"/>
</dbReference>
<dbReference type="InterPro" id="IPR012341">
    <property type="entry name" value="6hp_glycosidase-like_sf"/>
</dbReference>
<dbReference type="Proteomes" id="UP000759537">
    <property type="component" value="Unassembled WGS sequence"/>
</dbReference>
<evidence type="ECO:0000256" key="9">
    <source>
        <dbReference type="ARBA" id="ARBA00023326"/>
    </source>
</evidence>